<dbReference type="Proteomes" id="UP000075517">
    <property type="component" value="Unassembled WGS sequence"/>
</dbReference>
<dbReference type="InterPro" id="IPR050925">
    <property type="entry name" value="Rhomboid_protease_S54"/>
</dbReference>
<feature type="transmembrane region" description="Helical" evidence="7">
    <location>
        <begin position="122"/>
        <end position="139"/>
    </location>
</feature>
<comment type="subcellular location">
    <subcellularLocation>
        <location evidence="1">Membrane</location>
        <topology evidence="1">Multi-pass membrane protein</topology>
    </subcellularLocation>
</comment>
<reference evidence="10 12" key="2">
    <citation type="submission" date="2018-10" db="EMBL/GenBank/DDBJ databases">
        <title>Geobacillus stearothermophilus in processing lines of powdered infant formula.</title>
        <authorList>
            <person name="Rhee M.S."/>
            <person name="Choi I.-G."/>
            <person name="Cho T.J."/>
            <person name="Park B."/>
        </authorList>
    </citation>
    <scope>NUCLEOTIDE SEQUENCE [LARGE SCALE GENOMIC DNA]</scope>
    <source>
        <strain evidence="10 12">FHS-PPGT130</strain>
    </source>
</reference>
<feature type="transmembrane region" description="Helical" evidence="7">
    <location>
        <begin position="12"/>
        <end position="32"/>
    </location>
</feature>
<evidence type="ECO:0000313" key="12">
    <source>
        <dbReference type="Proteomes" id="UP000266922"/>
    </source>
</evidence>
<keyword evidence="10" id="KW-0645">Protease</keyword>
<gene>
    <name evidence="9" type="ORF">B4114_0213</name>
    <name evidence="10" type="ORF">D9548_08205</name>
</gene>
<comment type="caution">
    <text evidence="9">The sequence shown here is derived from an EMBL/GenBank/DDBJ whole genome shotgun (WGS) entry which is preliminary data.</text>
</comment>
<dbReference type="Pfam" id="PF01694">
    <property type="entry name" value="Rhomboid"/>
    <property type="match status" value="1"/>
</dbReference>
<proteinExistence type="inferred from homology"/>
<comment type="similarity">
    <text evidence="2">Belongs to the peptidase S54 family.</text>
</comment>
<dbReference type="AlphaFoldDB" id="A0A0K9HVM6"/>
<evidence type="ECO:0000256" key="1">
    <source>
        <dbReference type="ARBA" id="ARBA00004141"/>
    </source>
</evidence>
<protein>
    <submittedName>
        <fullName evidence="10">Rhomboid family intramembrane serine protease</fullName>
    </submittedName>
</protein>
<dbReference type="SUPFAM" id="SSF144091">
    <property type="entry name" value="Rhomboid-like"/>
    <property type="match status" value="1"/>
</dbReference>
<dbReference type="PATRIC" id="fig|1422.14.peg.768"/>
<dbReference type="GO" id="GO:0016020">
    <property type="term" value="C:membrane"/>
    <property type="evidence" value="ECO:0007669"/>
    <property type="project" value="UniProtKB-SubCell"/>
</dbReference>
<dbReference type="InterPro" id="IPR035952">
    <property type="entry name" value="Rhomboid-like_sf"/>
</dbReference>
<reference evidence="9 11" key="1">
    <citation type="submission" date="2016-01" db="EMBL/GenBank/DDBJ databases">
        <title>Draft Genome Sequences of Seven Thermophilic Sporeformers Isolated from Foods.</title>
        <authorList>
            <person name="Berendsen E.M."/>
            <person name="Wells-Bennik M.H."/>
            <person name="Krawcyk A.O."/>
            <person name="De Jong A."/>
            <person name="Holsappel S."/>
            <person name="Eijlander R.T."/>
            <person name="Kuipers O.P."/>
        </authorList>
    </citation>
    <scope>NUCLEOTIDE SEQUENCE [LARGE SCALE GENOMIC DNA]</scope>
    <source>
        <strain evidence="9 11">B4114</strain>
    </source>
</reference>
<dbReference type="GO" id="GO:0004252">
    <property type="term" value="F:serine-type endopeptidase activity"/>
    <property type="evidence" value="ECO:0007669"/>
    <property type="project" value="InterPro"/>
</dbReference>
<feature type="transmembrane region" description="Helical" evidence="7">
    <location>
        <begin position="174"/>
        <end position="193"/>
    </location>
</feature>
<evidence type="ECO:0000313" key="11">
    <source>
        <dbReference type="Proteomes" id="UP000075517"/>
    </source>
</evidence>
<accession>A0A0K9HVM6</accession>
<dbReference type="GO" id="GO:0006508">
    <property type="term" value="P:proteolysis"/>
    <property type="evidence" value="ECO:0007669"/>
    <property type="project" value="UniProtKB-KW"/>
</dbReference>
<dbReference type="PANTHER" id="PTHR43731:SF14">
    <property type="entry name" value="PRESENILIN-ASSOCIATED RHOMBOID-LIKE PROTEIN, MITOCHONDRIAL"/>
    <property type="match status" value="1"/>
</dbReference>
<keyword evidence="3 7" id="KW-0812">Transmembrane</keyword>
<keyword evidence="5 7" id="KW-1133">Transmembrane helix</keyword>
<organism evidence="9 11">
    <name type="scientific">Geobacillus stearothermophilus</name>
    <name type="common">Bacillus stearothermophilus</name>
    <dbReference type="NCBI Taxonomy" id="1422"/>
    <lineage>
        <taxon>Bacteria</taxon>
        <taxon>Bacillati</taxon>
        <taxon>Bacillota</taxon>
        <taxon>Bacilli</taxon>
        <taxon>Bacillales</taxon>
        <taxon>Anoxybacillaceae</taxon>
        <taxon>Geobacillus</taxon>
    </lineage>
</organism>
<dbReference type="Proteomes" id="UP000266922">
    <property type="component" value="Unassembled WGS sequence"/>
</dbReference>
<dbReference type="EMBL" id="RCTJ01000023">
    <property type="protein sequence ID" value="RLQ14000.1"/>
    <property type="molecule type" value="Genomic_DNA"/>
</dbReference>
<keyword evidence="4" id="KW-0378">Hydrolase</keyword>
<dbReference type="Gene3D" id="1.20.1540.10">
    <property type="entry name" value="Rhomboid-like"/>
    <property type="match status" value="1"/>
</dbReference>
<name>A0A0K9HVM6_GEOSE</name>
<sequence length="205" mass="22466">MFHRTGDGRPLPRLCPAVFILLLVHVGLWGLFTLPLPALEPVWQSIVGTNGAIRHGEYWRLVSSLLLHLDFDHLAANSLSLWLFGSWLEQALGKRKFLLLYIGGGVGANLATALLLPPMYSHVGASGAIFSLFGMYSYLALFRRDLIAPRHAQLLLAAMAINLLLGLMEPDGNLIAHLFGFVTGGLLAPFLTVRPEPPSFHVVRP</sequence>
<evidence type="ECO:0000259" key="8">
    <source>
        <dbReference type="Pfam" id="PF01694"/>
    </source>
</evidence>
<evidence type="ECO:0000256" key="6">
    <source>
        <dbReference type="ARBA" id="ARBA00023136"/>
    </source>
</evidence>
<evidence type="ECO:0000256" key="4">
    <source>
        <dbReference type="ARBA" id="ARBA00022801"/>
    </source>
</evidence>
<evidence type="ECO:0000256" key="2">
    <source>
        <dbReference type="ARBA" id="ARBA00009045"/>
    </source>
</evidence>
<dbReference type="InterPro" id="IPR022764">
    <property type="entry name" value="Peptidase_S54_rhomboid_dom"/>
</dbReference>
<evidence type="ECO:0000256" key="5">
    <source>
        <dbReference type="ARBA" id="ARBA00022989"/>
    </source>
</evidence>
<keyword evidence="6 7" id="KW-0472">Membrane</keyword>
<evidence type="ECO:0000313" key="9">
    <source>
        <dbReference type="EMBL" id="KYD31612.1"/>
    </source>
</evidence>
<evidence type="ECO:0000256" key="3">
    <source>
        <dbReference type="ARBA" id="ARBA00022692"/>
    </source>
</evidence>
<dbReference type="EMBL" id="LQYY01000141">
    <property type="protein sequence ID" value="KYD31612.1"/>
    <property type="molecule type" value="Genomic_DNA"/>
</dbReference>
<dbReference type="RefSeq" id="WP_049624464.1">
    <property type="nucleotide sequence ID" value="NZ_LDNS01000043.1"/>
</dbReference>
<feature type="domain" description="Peptidase S54 rhomboid" evidence="8">
    <location>
        <begin position="56"/>
        <end position="191"/>
    </location>
</feature>
<evidence type="ECO:0000256" key="7">
    <source>
        <dbReference type="SAM" id="Phobius"/>
    </source>
</evidence>
<feature type="transmembrane region" description="Helical" evidence="7">
    <location>
        <begin position="97"/>
        <end position="116"/>
    </location>
</feature>
<dbReference type="PANTHER" id="PTHR43731">
    <property type="entry name" value="RHOMBOID PROTEASE"/>
    <property type="match status" value="1"/>
</dbReference>
<evidence type="ECO:0000313" key="10">
    <source>
        <dbReference type="EMBL" id="RLQ14000.1"/>
    </source>
</evidence>